<feature type="binding site" evidence="6">
    <location>
        <position position="320"/>
    </location>
    <ligand>
        <name>substrate</name>
    </ligand>
</feature>
<feature type="modified residue" description="N6-(pyridoxal phosphate)lysine" evidence="6 8">
    <location>
        <position position="89"/>
    </location>
</feature>
<dbReference type="SUPFAM" id="SSF50621">
    <property type="entry name" value="Alanine racemase C-terminal domain-like"/>
    <property type="match status" value="1"/>
</dbReference>
<dbReference type="AlphaFoldDB" id="A0A1G7CDY2"/>
<evidence type="ECO:0000256" key="4">
    <source>
        <dbReference type="ARBA" id="ARBA00023154"/>
    </source>
</evidence>
<feature type="region of interest" description="Disordered" evidence="10">
    <location>
        <begin position="1"/>
        <end position="21"/>
    </location>
</feature>
<dbReference type="GO" id="GO:0008836">
    <property type="term" value="F:diaminopimelate decarboxylase activity"/>
    <property type="evidence" value="ECO:0007669"/>
    <property type="project" value="UniProtKB-UniRule"/>
</dbReference>
<feature type="binding site" evidence="6">
    <location>
        <position position="365"/>
    </location>
    <ligand>
        <name>substrate</name>
    </ligand>
</feature>
<keyword evidence="3 6" id="KW-0663">Pyridoxal phosphate</keyword>
<comment type="catalytic activity">
    <reaction evidence="6 9">
        <text>meso-2,6-diaminopimelate + H(+) = L-lysine + CO2</text>
        <dbReference type="Rhea" id="RHEA:15101"/>
        <dbReference type="ChEBI" id="CHEBI:15378"/>
        <dbReference type="ChEBI" id="CHEBI:16526"/>
        <dbReference type="ChEBI" id="CHEBI:32551"/>
        <dbReference type="ChEBI" id="CHEBI:57791"/>
        <dbReference type="EC" id="4.1.1.20"/>
    </reaction>
</comment>
<dbReference type="InterPro" id="IPR009006">
    <property type="entry name" value="Ala_racemase/Decarboxylase_C"/>
</dbReference>
<evidence type="ECO:0000256" key="9">
    <source>
        <dbReference type="RuleBase" id="RU003738"/>
    </source>
</evidence>
<feature type="binding site" evidence="6">
    <location>
        <position position="459"/>
    </location>
    <ligand>
        <name>pyridoxal 5'-phosphate</name>
        <dbReference type="ChEBI" id="CHEBI:597326"/>
    </ligand>
</feature>
<dbReference type="GO" id="GO:0009089">
    <property type="term" value="P:lysine biosynthetic process via diaminopimelate"/>
    <property type="evidence" value="ECO:0007669"/>
    <property type="project" value="UniProtKB-UniRule"/>
</dbReference>
<dbReference type="InterPro" id="IPR029066">
    <property type="entry name" value="PLP-binding_barrel"/>
</dbReference>
<reference evidence="13" key="1">
    <citation type="submission" date="2016-10" db="EMBL/GenBank/DDBJ databases">
        <authorList>
            <person name="de Groot N.N."/>
        </authorList>
    </citation>
    <scope>NUCLEOTIDE SEQUENCE [LARGE SCALE GENOMIC DNA]</scope>
    <source>
        <strain evidence="13">DSM 20639</strain>
    </source>
</reference>
<dbReference type="Gene3D" id="3.20.20.10">
    <property type="entry name" value="Alanine racemase"/>
    <property type="match status" value="1"/>
</dbReference>
<feature type="binding site" evidence="6">
    <location>
        <position position="430"/>
    </location>
    <ligand>
        <name>substrate</name>
    </ligand>
</feature>
<dbReference type="EMBL" id="FNAU01000007">
    <property type="protein sequence ID" value="SDE37509.1"/>
    <property type="molecule type" value="Genomic_DNA"/>
</dbReference>
<dbReference type="Pfam" id="PF02784">
    <property type="entry name" value="Orn_Arg_deC_N"/>
    <property type="match status" value="1"/>
</dbReference>
<keyword evidence="2 6" id="KW-0210">Decarboxylase</keyword>
<dbReference type="CDD" id="cd06828">
    <property type="entry name" value="PLPDE_III_DapDC"/>
    <property type="match status" value="1"/>
</dbReference>
<keyword evidence="14" id="KW-1185">Reference proteome</keyword>
<evidence type="ECO:0000256" key="10">
    <source>
        <dbReference type="SAM" id="MobiDB-lite"/>
    </source>
</evidence>
<dbReference type="Gene3D" id="2.40.37.10">
    <property type="entry name" value="Lyase, Ornithine Decarboxylase, Chain A, domain 1"/>
    <property type="match status" value="1"/>
</dbReference>
<feature type="binding site" evidence="6">
    <location>
        <position position="274"/>
    </location>
    <ligand>
        <name>pyridoxal 5'-phosphate</name>
        <dbReference type="ChEBI" id="CHEBI:597326"/>
    </ligand>
</feature>
<evidence type="ECO:0000256" key="7">
    <source>
        <dbReference type="NCBIfam" id="TIGR01048"/>
    </source>
</evidence>
<feature type="binding site" evidence="6">
    <location>
        <position position="459"/>
    </location>
    <ligand>
        <name>substrate</name>
    </ligand>
</feature>
<dbReference type="InterPro" id="IPR000183">
    <property type="entry name" value="Orn/DAP/Arg_de-COase"/>
</dbReference>
<dbReference type="FunFam" id="3.20.20.10:FF:000003">
    <property type="entry name" value="Diaminopimelate decarboxylase"/>
    <property type="match status" value="1"/>
</dbReference>
<dbReference type="PRINTS" id="PR01181">
    <property type="entry name" value="DAPDCRBXLASE"/>
</dbReference>
<keyword evidence="5 6" id="KW-0456">Lyase</keyword>
<dbReference type="GO" id="GO:0030170">
    <property type="term" value="F:pyridoxal phosphate binding"/>
    <property type="evidence" value="ECO:0007669"/>
    <property type="project" value="UniProtKB-UniRule"/>
</dbReference>
<sequence>MENQKVYEELAAPEPEGTNTGVWPLTARRQADGGLEIGGVSTAQIASDFGTPIYVLDEVDFRSRAAAWKQAMDAAFVDLAGADVYYACKAFASVGVCRWALEEGLRLDTCSEGEMRTALAAGATGEQLGLHGNNKSRREIQQALEHEVGHLVVDSLAELAHVADVAHWGDDGGTVAKVMLRVTTGIHAGGHEYISTAHEDQKFGLSIASGEAWEAISETLRHPRLQLVGLHSHIGSQIFASEGFVAAARALMDLRARVYTEHGIVLPEVDFGGGFGIRYTAADPAPLRPETYAQALAEVVRTHTAETGIPAPRVSIEPGRSIIGPAGVTLYEVGTIKNVQLEGGRTRRYISVDGGMSDNIRPALYGANYTAALANRVPEKPSMVKSAAANAAATAADAVTADASAAGTSTADEGTGSAGVVSRVVGKHCESGDIVVRDVSLPADVTAGDILAVPATGAYGRSMASNYNMLPRPGVISVRDGQAHWLVYSEEVPDLLSLDAEYTGE</sequence>
<feature type="binding site" evidence="6">
    <location>
        <begin position="317"/>
        <end position="320"/>
    </location>
    <ligand>
        <name>pyridoxal 5'-phosphate</name>
        <dbReference type="ChEBI" id="CHEBI:597326"/>
    </ligand>
</feature>
<dbReference type="UniPathway" id="UPA00034">
    <property type="reaction ID" value="UER00027"/>
</dbReference>
<dbReference type="Proteomes" id="UP000182744">
    <property type="component" value="Unassembled WGS sequence"/>
</dbReference>
<name>A0A1G7CDY2_9ACTO</name>
<dbReference type="PANTHER" id="PTHR43727">
    <property type="entry name" value="DIAMINOPIMELATE DECARBOXYLASE"/>
    <property type="match status" value="1"/>
</dbReference>
<dbReference type="InterPro" id="IPR022644">
    <property type="entry name" value="De-COase2_N"/>
</dbReference>
<dbReference type="PRINTS" id="PR01179">
    <property type="entry name" value="ODADCRBXLASE"/>
</dbReference>
<dbReference type="EC" id="4.1.1.20" evidence="6 7"/>
<feature type="active site" description="Proton donor" evidence="8">
    <location>
        <position position="429"/>
    </location>
</feature>
<proteinExistence type="inferred from homology"/>
<reference evidence="12" key="3">
    <citation type="submission" date="2023-10" db="EMBL/GenBank/DDBJ databases">
        <title>Whole Genome based description of the genera Actinobaculum and Actinotignum reveals a complex phylogenetic relationship within the species included in the genus Actinotignum.</title>
        <authorList>
            <person name="Jensen C.S."/>
            <person name="Dargis R."/>
            <person name="Kemp M."/>
            <person name="Christensen J.J."/>
        </authorList>
    </citation>
    <scope>NUCLEOTIDE SEQUENCE</scope>
    <source>
        <strain evidence="12">Actinobaculum_suis_CCUG19206T</strain>
    </source>
</reference>
<comment type="similarity">
    <text evidence="6">Belongs to the Orn/Lys/Arg decarboxylase class-II family. LysA subfamily.</text>
</comment>
<reference evidence="14" key="2">
    <citation type="submission" date="2016-10" db="EMBL/GenBank/DDBJ databases">
        <authorList>
            <person name="Varghese N."/>
        </authorList>
    </citation>
    <scope>NUCLEOTIDE SEQUENCE [LARGE SCALE GENOMIC DNA]</scope>
    <source>
        <strain evidence="14">DSM 20639</strain>
    </source>
</reference>
<dbReference type="Proteomes" id="UP001273799">
    <property type="component" value="Unassembled WGS sequence"/>
</dbReference>
<keyword evidence="6" id="KW-0028">Amino-acid biosynthesis</keyword>
<evidence type="ECO:0000259" key="11">
    <source>
        <dbReference type="Pfam" id="PF02784"/>
    </source>
</evidence>
<dbReference type="PANTHER" id="PTHR43727:SF2">
    <property type="entry name" value="GROUP IV DECARBOXYLASE"/>
    <property type="match status" value="1"/>
</dbReference>
<keyword evidence="4 6" id="KW-0457">Lysine biosynthesis</keyword>
<protein>
    <recommendedName>
        <fullName evidence="6 7">Diaminopimelate decarboxylase</fullName>
        <shortName evidence="6">DAP decarboxylase</shortName>
        <shortName evidence="6">DAPDC</shortName>
        <ecNumber evidence="6 7">4.1.1.20</ecNumber>
    </recommendedName>
</protein>
<comment type="subunit">
    <text evidence="6">Homodimer.</text>
</comment>
<comment type="pathway">
    <text evidence="6 9">Amino-acid biosynthesis; L-lysine biosynthesis via DAP pathway; L-lysine from DL-2,6-diaminopimelate: step 1/1.</text>
</comment>
<evidence type="ECO:0000256" key="2">
    <source>
        <dbReference type="ARBA" id="ARBA00022793"/>
    </source>
</evidence>
<evidence type="ECO:0000256" key="3">
    <source>
        <dbReference type="ARBA" id="ARBA00022898"/>
    </source>
</evidence>
<evidence type="ECO:0000256" key="5">
    <source>
        <dbReference type="ARBA" id="ARBA00023239"/>
    </source>
</evidence>
<evidence type="ECO:0000313" key="13">
    <source>
        <dbReference type="EMBL" id="SDE37509.1"/>
    </source>
</evidence>
<dbReference type="NCBIfam" id="TIGR01048">
    <property type="entry name" value="lysA"/>
    <property type="match status" value="1"/>
</dbReference>
<dbReference type="InterPro" id="IPR002986">
    <property type="entry name" value="DAP_deCOOHase_LysA"/>
</dbReference>
<comment type="function">
    <text evidence="6">Specifically catalyzes the decarboxylation of meso-diaminopimelate (meso-DAP) to L-lysine.</text>
</comment>
<evidence type="ECO:0000256" key="8">
    <source>
        <dbReference type="PIRSR" id="PIRSR600183-50"/>
    </source>
</evidence>
<feature type="binding site" evidence="6">
    <location>
        <position position="361"/>
    </location>
    <ligand>
        <name>substrate</name>
    </ligand>
</feature>
<evidence type="ECO:0000256" key="1">
    <source>
        <dbReference type="ARBA" id="ARBA00001933"/>
    </source>
</evidence>
<evidence type="ECO:0000313" key="12">
    <source>
        <dbReference type="EMBL" id="MDY5152978.1"/>
    </source>
</evidence>
<evidence type="ECO:0000313" key="14">
    <source>
        <dbReference type="Proteomes" id="UP000182744"/>
    </source>
</evidence>
<evidence type="ECO:0000256" key="6">
    <source>
        <dbReference type="HAMAP-Rule" id="MF_02120"/>
    </source>
</evidence>
<organism evidence="13 14">
    <name type="scientific">Actinobaculum suis</name>
    <dbReference type="NCBI Taxonomy" id="1657"/>
    <lineage>
        <taxon>Bacteria</taxon>
        <taxon>Bacillati</taxon>
        <taxon>Actinomycetota</taxon>
        <taxon>Actinomycetes</taxon>
        <taxon>Actinomycetales</taxon>
        <taxon>Actinomycetaceae</taxon>
        <taxon>Actinobaculum</taxon>
    </lineage>
</organism>
<dbReference type="RefSeq" id="WP_083330082.1">
    <property type="nucleotide sequence ID" value="NZ_FNAU01000007.1"/>
</dbReference>
<feature type="domain" description="Orn/DAP/Arg decarboxylase 2 N-terminal" evidence="11">
    <location>
        <begin position="61"/>
        <end position="323"/>
    </location>
</feature>
<gene>
    <name evidence="6 12" type="primary">lysA</name>
    <name evidence="12" type="ORF">R6G71_02780</name>
    <name evidence="13" type="ORF">SAMN05421878_10773</name>
</gene>
<dbReference type="SUPFAM" id="SSF51419">
    <property type="entry name" value="PLP-binding barrel"/>
    <property type="match status" value="1"/>
</dbReference>
<accession>A0A1G7CDY2</accession>
<dbReference type="HAMAP" id="MF_02120">
    <property type="entry name" value="LysA"/>
    <property type="match status" value="1"/>
</dbReference>
<dbReference type="EMBL" id="JAWNFU010000001">
    <property type="protein sequence ID" value="MDY5152978.1"/>
    <property type="molecule type" value="Genomic_DNA"/>
</dbReference>
<comment type="cofactor">
    <cofactor evidence="1 6 8 9">
        <name>pyridoxal 5'-phosphate</name>
        <dbReference type="ChEBI" id="CHEBI:597326"/>
    </cofactor>
</comment>